<dbReference type="Proteomes" id="UP000472521">
    <property type="component" value="Unassembled WGS sequence"/>
</dbReference>
<evidence type="ECO:0000256" key="2">
    <source>
        <dbReference type="ARBA" id="ARBA00022801"/>
    </source>
</evidence>
<gene>
    <name evidence="4" type="ORF">FC871_15915</name>
    <name evidence="3" type="ORF">FCV25_05530</name>
</gene>
<comment type="caution">
    <text evidence="4">The sequence shown here is derived from an EMBL/GenBank/DDBJ whole genome shotgun (WGS) entry which is preliminary data.</text>
</comment>
<dbReference type="EMBL" id="SWND01000002">
    <property type="protein sequence ID" value="NFF01240.1"/>
    <property type="molecule type" value="Genomic_DNA"/>
</dbReference>
<sequence length="139" mass="16462">MYINRTETTVRYVETDQMGVVHHSNYYPWFEMGRTEFTKATGMKYTDIENIGVMMPLTESYCKYIKPAKYEDEIIIETSIEKLTPVKIIFSYKVIKKENNELLAKGNTTQAFVDKNTFRVMNLKQCNEELWNKLMELCK</sequence>
<dbReference type="Proteomes" id="UP000480039">
    <property type="component" value="Unassembled WGS sequence"/>
</dbReference>
<dbReference type="PANTHER" id="PTHR31793">
    <property type="entry name" value="4-HYDROXYBENZOYL-COA THIOESTERASE FAMILY MEMBER"/>
    <property type="match status" value="1"/>
</dbReference>
<dbReference type="NCBIfam" id="TIGR00051">
    <property type="entry name" value="YbgC/FadM family acyl-CoA thioesterase"/>
    <property type="match status" value="1"/>
</dbReference>
<reference evidence="5 6" key="1">
    <citation type="submission" date="2019-04" db="EMBL/GenBank/DDBJ databases">
        <title>Genome sequencing of Clostridium botulinum Groups I-IV and Clostridium butyricum.</title>
        <authorList>
            <person name="Brunt J."/>
            <person name="Van Vliet A.H.M."/>
            <person name="Stringer S.C."/>
            <person name="Carter A.T."/>
            <person name="Peck M.W."/>
        </authorList>
    </citation>
    <scope>NUCLEOTIDE SEQUENCE [LARGE SCALE GENOMIC DNA]</scope>
    <source>
        <strain evidence="4 6">Colworth BL30</strain>
        <strain evidence="3 5">IFR 18/054</strain>
    </source>
</reference>
<evidence type="ECO:0000313" key="3">
    <source>
        <dbReference type="EMBL" id="NFF01240.1"/>
    </source>
</evidence>
<dbReference type="AlphaFoldDB" id="A0A0C3LWZ8"/>
<dbReference type="Gene3D" id="3.10.129.10">
    <property type="entry name" value="Hotdog Thioesterase"/>
    <property type="match status" value="1"/>
</dbReference>
<evidence type="ECO:0000313" key="4">
    <source>
        <dbReference type="EMBL" id="NFJ09933.1"/>
    </source>
</evidence>
<evidence type="ECO:0000313" key="6">
    <source>
        <dbReference type="Proteomes" id="UP000480039"/>
    </source>
</evidence>
<evidence type="ECO:0000256" key="1">
    <source>
        <dbReference type="ARBA" id="ARBA00005953"/>
    </source>
</evidence>
<dbReference type="PIRSF" id="PIRSF003230">
    <property type="entry name" value="YbgC"/>
    <property type="match status" value="1"/>
</dbReference>
<dbReference type="InterPro" id="IPR006684">
    <property type="entry name" value="YbgC/YbaW"/>
</dbReference>
<protein>
    <submittedName>
        <fullName evidence="4">Acyl-CoA thioesterase</fullName>
    </submittedName>
</protein>
<dbReference type="Pfam" id="PF13279">
    <property type="entry name" value="4HBT_2"/>
    <property type="match status" value="1"/>
</dbReference>
<dbReference type="InterPro" id="IPR029069">
    <property type="entry name" value="HotDog_dom_sf"/>
</dbReference>
<comment type="similarity">
    <text evidence="1">Belongs to the 4-hydroxybenzoyl-CoA thioesterase family.</text>
</comment>
<dbReference type="EMBL" id="SWQE01000009">
    <property type="protein sequence ID" value="NFJ09933.1"/>
    <property type="molecule type" value="Genomic_DNA"/>
</dbReference>
<dbReference type="CDD" id="cd00586">
    <property type="entry name" value="4HBT"/>
    <property type="match status" value="1"/>
</dbReference>
<dbReference type="GO" id="GO:0047617">
    <property type="term" value="F:fatty acyl-CoA hydrolase activity"/>
    <property type="evidence" value="ECO:0007669"/>
    <property type="project" value="TreeGrafter"/>
</dbReference>
<keyword evidence="2" id="KW-0378">Hydrolase</keyword>
<accession>A0A0C3LWZ8</accession>
<organism evidence="4 6">
    <name type="scientific">Clostridium botulinum</name>
    <dbReference type="NCBI Taxonomy" id="1491"/>
    <lineage>
        <taxon>Bacteria</taxon>
        <taxon>Bacillati</taxon>
        <taxon>Bacillota</taxon>
        <taxon>Clostridia</taxon>
        <taxon>Eubacteriales</taxon>
        <taxon>Clostridiaceae</taxon>
        <taxon>Clostridium</taxon>
    </lineage>
</organism>
<dbReference type="SUPFAM" id="SSF54637">
    <property type="entry name" value="Thioesterase/thiol ester dehydrase-isomerase"/>
    <property type="match status" value="1"/>
</dbReference>
<dbReference type="PANTHER" id="PTHR31793:SF27">
    <property type="entry name" value="NOVEL THIOESTERASE SUPERFAMILY DOMAIN AND SAPOSIN A-TYPE DOMAIN CONTAINING PROTEIN (0610012H03RIK)"/>
    <property type="match status" value="1"/>
</dbReference>
<dbReference type="FunFam" id="3.10.129.10:FF:000141">
    <property type="entry name" value="4-hydroxybenzoyl-CoA thioesterase"/>
    <property type="match status" value="1"/>
</dbReference>
<name>A0A0C3LWZ8_CLOBO</name>
<proteinExistence type="inferred from homology"/>
<dbReference type="RefSeq" id="WP_012344526.1">
    <property type="nucleotide sequence ID" value="NZ_CABMIC010000009.1"/>
</dbReference>
<evidence type="ECO:0000313" key="5">
    <source>
        <dbReference type="Proteomes" id="UP000472521"/>
    </source>
</evidence>
<dbReference type="InterPro" id="IPR050563">
    <property type="entry name" value="4-hydroxybenzoyl-CoA_TE"/>
</dbReference>